<dbReference type="Proteomes" id="UP001233999">
    <property type="component" value="Unassembled WGS sequence"/>
</dbReference>
<protein>
    <recommendedName>
        <fullName evidence="1">Kazal-like domain-containing protein</fullName>
    </recommendedName>
</protein>
<evidence type="ECO:0000259" key="1">
    <source>
        <dbReference type="PROSITE" id="PS51465"/>
    </source>
</evidence>
<accession>A0AAD8EE88</accession>
<sequence length="54" mass="5812">MVAVFGAAIAEEGEADAVQCSPICTLEYNPICGVNAKLETETFGNPCEFDYYNC</sequence>
<dbReference type="InterPro" id="IPR002350">
    <property type="entry name" value="Kazal_dom"/>
</dbReference>
<dbReference type="AlphaFoldDB" id="A0AAD8EE88"/>
<feature type="non-terminal residue" evidence="2">
    <location>
        <position position="54"/>
    </location>
</feature>
<dbReference type="Pfam" id="PF07648">
    <property type="entry name" value="Kazal_2"/>
    <property type="match status" value="1"/>
</dbReference>
<keyword evidence="3" id="KW-1185">Reference proteome</keyword>
<proteinExistence type="predicted"/>
<dbReference type="Gene3D" id="3.30.60.30">
    <property type="match status" value="1"/>
</dbReference>
<evidence type="ECO:0000313" key="3">
    <source>
        <dbReference type="Proteomes" id="UP001233999"/>
    </source>
</evidence>
<gene>
    <name evidence="2" type="ORF">L9F63_028314</name>
</gene>
<reference evidence="2" key="1">
    <citation type="journal article" date="2023" name="IScience">
        <title>Live-bearing cockroach genome reveals convergent evolutionary mechanisms linked to viviparity in insects and beyond.</title>
        <authorList>
            <person name="Fouks B."/>
            <person name="Harrison M.C."/>
            <person name="Mikhailova A.A."/>
            <person name="Marchal E."/>
            <person name="English S."/>
            <person name="Carruthers M."/>
            <person name="Jennings E.C."/>
            <person name="Chiamaka E.L."/>
            <person name="Frigard R.A."/>
            <person name="Pippel M."/>
            <person name="Attardo G.M."/>
            <person name="Benoit J.B."/>
            <person name="Bornberg-Bauer E."/>
            <person name="Tobe S.S."/>
        </authorList>
    </citation>
    <scope>NUCLEOTIDE SEQUENCE</scope>
    <source>
        <strain evidence="2">Stay&amp;Tobe</strain>
    </source>
</reference>
<dbReference type="PROSITE" id="PS51465">
    <property type="entry name" value="KAZAL_2"/>
    <property type="match status" value="1"/>
</dbReference>
<name>A0AAD8EE88_DIPPU</name>
<dbReference type="InterPro" id="IPR036058">
    <property type="entry name" value="Kazal_dom_sf"/>
</dbReference>
<organism evidence="2 3">
    <name type="scientific">Diploptera punctata</name>
    <name type="common">Pacific beetle cockroach</name>
    <dbReference type="NCBI Taxonomy" id="6984"/>
    <lineage>
        <taxon>Eukaryota</taxon>
        <taxon>Metazoa</taxon>
        <taxon>Ecdysozoa</taxon>
        <taxon>Arthropoda</taxon>
        <taxon>Hexapoda</taxon>
        <taxon>Insecta</taxon>
        <taxon>Pterygota</taxon>
        <taxon>Neoptera</taxon>
        <taxon>Polyneoptera</taxon>
        <taxon>Dictyoptera</taxon>
        <taxon>Blattodea</taxon>
        <taxon>Blaberoidea</taxon>
        <taxon>Blaberidae</taxon>
        <taxon>Diplopterinae</taxon>
        <taxon>Diploptera</taxon>
    </lineage>
</organism>
<feature type="domain" description="Kazal-like" evidence="1">
    <location>
        <begin position="14"/>
        <end position="54"/>
    </location>
</feature>
<comment type="caution">
    <text evidence="2">The sequence shown here is derived from an EMBL/GenBank/DDBJ whole genome shotgun (WGS) entry which is preliminary data.</text>
</comment>
<dbReference type="EMBL" id="JASPKZ010006611">
    <property type="protein sequence ID" value="KAJ9587113.1"/>
    <property type="molecule type" value="Genomic_DNA"/>
</dbReference>
<evidence type="ECO:0000313" key="2">
    <source>
        <dbReference type="EMBL" id="KAJ9587113.1"/>
    </source>
</evidence>
<dbReference type="SUPFAM" id="SSF100895">
    <property type="entry name" value="Kazal-type serine protease inhibitors"/>
    <property type="match status" value="1"/>
</dbReference>
<reference evidence="2" key="2">
    <citation type="submission" date="2023-05" db="EMBL/GenBank/DDBJ databases">
        <authorList>
            <person name="Fouks B."/>
        </authorList>
    </citation>
    <scope>NUCLEOTIDE SEQUENCE</scope>
    <source>
        <strain evidence="2">Stay&amp;Tobe</strain>
        <tissue evidence="2">Testes</tissue>
    </source>
</reference>